<dbReference type="AlphaFoldDB" id="A0A644YJ65"/>
<evidence type="ECO:0000313" key="1">
    <source>
        <dbReference type="EMBL" id="MPM28536.1"/>
    </source>
</evidence>
<accession>A0A644YJ65</accession>
<reference evidence="1" key="1">
    <citation type="submission" date="2019-08" db="EMBL/GenBank/DDBJ databases">
        <authorList>
            <person name="Kucharzyk K."/>
            <person name="Murdoch R.W."/>
            <person name="Higgins S."/>
            <person name="Loffler F."/>
        </authorList>
    </citation>
    <scope>NUCLEOTIDE SEQUENCE</scope>
</reference>
<sequence length="96" mass="10897">MNNEIHMCKSSQLTIKEQENPGVRYSGPYLQNGPIDLFVFNEEAFIDSTVLLTRPYSDTVIFFTDDSSDCTTAIARKTGEQVVVNSFLEENLLSRR</sequence>
<comment type="caution">
    <text evidence="1">The sequence shown here is derived from an EMBL/GenBank/DDBJ whole genome shotgun (WGS) entry which is preliminary data.</text>
</comment>
<proteinExistence type="predicted"/>
<protein>
    <submittedName>
        <fullName evidence="1">Uncharacterized protein</fullName>
    </submittedName>
</protein>
<organism evidence="1">
    <name type="scientific">bioreactor metagenome</name>
    <dbReference type="NCBI Taxonomy" id="1076179"/>
    <lineage>
        <taxon>unclassified sequences</taxon>
        <taxon>metagenomes</taxon>
        <taxon>ecological metagenomes</taxon>
    </lineage>
</organism>
<gene>
    <name evidence="1" type="ORF">SDC9_75062</name>
</gene>
<name>A0A644YJ65_9ZZZZ</name>
<dbReference type="EMBL" id="VSSQ01005280">
    <property type="protein sequence ID" value="MPM28536.1"/>
    <property type="molecule type" value="Genomic_DNA"/>
</dbReference>